<protein>
    <submittedName>
        <fullName evidence="1">Uncharacterized protein</fullName>
    </submittedName>
</protein>
<name>A0A1V2VUD5_9BURK</name>
<dbReference type="AlphaFoldDB" id="A0A1V2VUD5"/>
<gene>
    <name evidence="1" type="ORF">A8E72_34100</name>
</gene>
<evidence type="ECO:0000313" key="1">
    <source>
        <dbReference type="EMBL" id="ONU76347.1"/>
    </source>
</evidence>
<proteinExistence type="predicted"/>
<accession>A0A1V2VUD5</accession>
<dbReference type="Proteomes" id="UP000188543">
    <property type="component" value="Unassembled WGS sequence"/>
</dbReference>
<reference evidence="1 2" key="1">
    <citation type="submission" date="2016-08" db="EMBL/GenBank/DDBJ databases">
        <authorList>
            <person name="Seilhamer J.J."/>
        </authorList>
    </citation>
    <scope>NUCLEOTIDE SEQUENCE [LARGE SCALE GENOMIC DNA]</scope>
    <source>
        <strain evidence="1 2">VC14762</strain>
    </source>
</reference>
<dbReference type="EMBL" id="MUTJ01000100">
    <property type="protein sequence ID" value="ONU76347.1"/>
    <property type="molecule type" value="Genomic_DNA"/>
</dbReference>
<evidence type="ECO:0000313" key="2">
    <source>
        <dbReference type="Proteomes" id="UP000188543"/>
    </source>
</evidence>
<comment type="caution">
    <text evidence="1">The sequence shown here is derived from an EMBL/GenBank/DDBJ whole genome shotgun (WGS) entry which is preliminary data.</text>
</comment>
<organism evidence="1 2">
    <name type="scientific">Burkholderia cenocepacia</name>
    <dbReference type="NCBI Taxonomy" id="95486"/>
    <lineage>
        <taxon>Bacteria</taxon>
        <taxon>Pseudomonadati</taxon>
        <taxon>Pseudomonadota</taxon>
        <taxon>Betaproteobacteria</taxon>
        <taxon>Burkholderiales</taxon>
        <taxon>Burkholderiaceae</taxon>
        <taxon>Burkholderia</taxon>
        <taxon>Burkholderia cepacia complex</taxon>
    </lineage>
</organism>
<sequence length="124" mass="14532">MLDDYEEGFFTWNTKTLEYLVKNDFVEIQGKKKQKFYLMKEATMTSCYYEVFPQILFKAIEDTFPHLNGISCLVEQAVSTVEQYLCSQQPFIEDCNASFIDKFLFSKKLNEELDGKSESSLQKI</sequence>